<dbReference type="Gene3D" id="1.20.120.1630">
    <property type="match status" value="1"/>
</dbReference>
<comment type="caution">
    <text evidence="2">The sequence shown here is derived from an EMBL/GenBank/DDBJ whole genome shotgun (WGS) entry which is preliminary data.</text>
</comment>
<gene>
    <name evidence="2" type="ORF">RFI_26046</name>
</gene>
<keyword evidence="1" id="KW-0812">Transmembrane</keyword>
<organism evidence="2 3">
    <name type="scientific">Reticulomyxa filosa</name>
    <dbReference type="NCBI Taxonomy" id="46433"/>
    <lineage>
        <taxon>Eukaryota</taxon>
        <taxon>Sar</taxon>
        <taxon>Rhizaria</taxon>
        <taxon>Retaria</taxon>
        <taxon>Foraminifera</taxon>
        <taxon>Monothalamids</taxon>
        <taxon>Reticulomyxidae</taxon>
        <taxon>Reticulomyxa</taxon>
    </lineage>
</organism>
<keyword evidence="1" id="KW-0472">Membrane</keyword>
<keyword evidence="1" id="KW-1133">Transmembrane helix</keyword>
<dbReference type="EMBL" id="ASPP01022569">
    <property type="protein sequence ID" value="ETO11330.1"/>
    <property type="molecule type" value="Genomic_DNA"/>
</dbReference>
<name>X6ME66_RETFI</name>
<proteinExistence type="predicted"/>
<evidence type="ECO:0000313" key="3">
    <source>
        <dbReference type="Proteomes" id="UP000023152"/>
    </source>
</evidence>
<evidence type="ECO:0000256" key="1">
    <source>
        <dbReference type="SAM" id="Phobius"/>
    </source>
</evidence>
<keyword evidence="3" id="KW-1185">Reference proteome</keyword>
<dbReference type="AlphaFoldDB" id="X6ME66"/>
<dbReference type="Proteomes" id="UP000023152">
    <property type="component" value="Unassembled WGS sequence"/>
</dbReference>
<feature type="transmembrane region" description="Helical" evidence="1">
    <location>
        <begin position="6"/>
        <end position="31"/>
    </location>
</feature>
<reference evidence="2 3" key="1">
    <citation type="journal article" date="2013" name="Curr. Biol.">
        <title>The Genome of the Foraminiferan Reticulomyxa filosa.</title>
        <authorList>
            <person name="Glockner G."/>
            <person name="Hulsmann N."/>
            <person name="Schleicher M."/>
            <person name="Noegel A.A."/>
            <person name="Eichinger L."/>
            <person name="Gallinger C."/>
            <person name="Pawlowski J."/>
            <person name="Sierra R."/>
            <person name="Euteneuer U."/>
            <person name="Pillet L."/>
            <person name="Moustafa A."/>
            <person name="Platzer M."/>
            <person name="Groth M."/>
            <person name="Szafranski K."/>
            <person name="Schliwa M."/>
        </authorList>
    </citation>
    <scope>NUCLEOTIDE SEQUENCE [LARGE SCALE GENOMIC DNA]</scope>
</reference>
<protein>
    <submittedName>
        <fullName evidence="2">Uncharacterized protein</fullName>
    </submittedName>
</protein>
<accession>X6ME66</accession>
<evidence type="ECO:0000313" key="2">
    <source>
        <dbReference type="EMBL" id="ETO11330.1"/>
    </source>
</evidence>
<sequence length="138" mass="16228">MYTVLHLFCIGFFIGSGCWLIWLCLFIKAVVASARIRDEERLLIKEFGHSYIEYMKGRGAFCCLKVCDCGIRIDDEKEGLLIAHEANMGDIPDPEKFTTLQFYDLNQHKKRFNFYIRKKNNTNISIVYYNHKKKKSTQ</sequence>